<evidence type="ECO:0000313" key="2">
    <source>
        <dbReference type="Proteomes" id="UP000439903"/>
    </source>
</evidence>
<organism evidence="1 2">
    <name type="scientific">Gigaspora margarita</name>
    <dbReference type="NCBI Taxonomy" id="4874"/>
    <lineage>
        <taxon>Eukaryota</taxon>
        <taxon>Fungi</taxon>
        <taxon>Fungi incertae sedis</taxon>
        <taxon>Mucoromycota</taxon>
        <taxon>Glomeromycotina</taxon>
        <taxon>Glomeromycetes</taxon>
        <taxon>Diversisporales</taxon>
        <taxon>Gigasporaceae</taxon>
        <taxon>Gigaspora</taxon>
    </lineage>
</organism>
<accession>A0A8H4ELY1</accession>
<dbReference type="Proteomes" id="UP000439903">
    <property type="component" value="Unassembled WGS sequence"/>
</dbReference>
<dbReference type="OrthoDB" id="2446250at2759"/>
<keyword evidence="1" id="KW-0808">Transferase</keyword>
<gene>
    <name evidence="1" type="ORF">F8M41_017511</name>
</gene>
<dbReference type="GO" id="GO:0016301">
    <property type="term" value="F:kinase activity"/>
    <property type="evidence" value="ECO:0007669"/>
    <property type="project" value="UniProtKB-KW"/>
</dbReference>
<dbReference type="EMBL" id="WTPW01000404">
    <property type="protein sequence ID" value="KAF0514787.1"/>
    <property type="molecule type" value="Genomic_DNA"/>
</dbReference>
<protein>
    <submittedName>
        <fullName evidence="1">Protein-histidine kinase</fullName>
    </submittedName>
</protein>
<proteinExistence type="predicted"/>
<keyword evidence="2" id="KW-1185">Reference proteome</keyword>
<dbReference type="AlphaFoldDB" id="A0A8H4ELY1"/>
<evidence type="ECO:0000313" key="1">
    <source>
        <dbReference type="EMBL" id="KAF0514787.1"/>
    </source>
</evidence>
<reference evidence="1 2" key="1">
    <citation type="journal article" date="2019" name="Environ. Microbiol.">
        <title>At the nexus of three kingdoms: the genome of the mycorrhizal fungus Gigaspora margarita provides insights into plant, endobacterial and fungal interactions.</title>
        <authorList>
            <person name="Venice F."/>
            <person name="Ghignone S."/>
            <person name="Salvioli di Fossalunga A."/>
            <person name="Amselem J."/>
            <person name="Novero M."/>
            <person name="Xianan X."/>
            <person name="Sedzielewska Toro K."/>
            <person name="Morin E."/>
            <person name="Lipzen A."/>
            <person name="Grigoriev I.V."/>
            <person name="Henrissat B."/>
            <person name="Martin F.M."/>
            <person name="Bonfante P."/>
        </authorList>
    </citation>
    <scope>NUCLEOTIDE SEQUENCE [LARGE SCALE GENOMIC DNA]</scope>
    <source>
        <strain evidence="1 2">BEG34</strain>
    </source>
</reference>
<dbReference type="Gene3D" id="3.30.450.20">
    <property type="entry name" value="PAS domain"/>
    <property type="match status" value="1"/>
</dbReference>
<sequence>MPTNNDINKQEEIKVVDLINSRDWSSTCLGSLDSWEPSFRNIVNLFLHSKFPTVIFCGPDLIYIYNQAYAKIQKSKHPYVLVFGRPFVETYPEHFDYVKSRYERIKSTGKGIFEKDVRFIQYYDDYEEENYISYTMSPIFKEDGTFWAMSNVCDFTTHKVLVERRIKTLSVLANRINDANSLENACHIIMKSFRENDKDIPFTLIYLIDSDKLRSGFQPRAAHLISTTFNYKDLYNKNWDIPDNLLETHKTINLIENPDENYDLYIEVKRSTTKHLFLKCKSWPVHLVVKEDKDIKVLLKDGSQAMLFPIKASYGGELILSSILICGINPNCELDNDYTNFLRSVVTYVSTTITNGKQREEERKQVEMQTDLNRQKLKFFQHISRELLSNDQIS</sequence>
<name>A0A8H4ELY1_GIGMA</name>
<keyword evidence="1" id="KW-0418">Kinase</keyword>
<comment type="caution">
    <text evidence="1">The sequence shown here is derived from an EMBL/GenBank/DDBJ whole genome shotgun (WGS) entry which is preliminary data.</text>
</comment>